<name>A0ABY7BLN7_9FIRM</name>
<dbReference type="InterPro" id="IPR027417">
    <property type="entry name" value="P-loop_NTPase"/>
</dbReference>
<dbReference type="InterPro" id="IPR001482">
    <property type="entry name" value="T2SS/T4SS_dom"/>
</dbReference>
<sequence>MIINPIAGIGAVQNTYAFSEEKITEIIQEFIRRYPELYVNATDPYQVVNEVNQLLVEKGYKIPAKIILDNMFGYGIIEHLLEDTLVTDIFINNEKEISYKKWGKIIETNLQFKNRQAFIEYIKRVAIMNGANINMNEADTTFTDVKRGLRITAAIPPVAIKPFLHIRRPLVGQKLETLVKESGMLTTQQAEILKQALRERKTIIIAGRGGSGKTTLLSSLVEEIPEHIRVGIIQEVYEIRTERKNTILELTRSGSATLKEYSLFELTKNMLLRSIETIVVGELKDRETFDVLNAVHTGHQALATVHSPSAQETINRLIFLMKRAQTDLSETFLREILESSIDYIVYMKDYRVDCIFQVGKKVEIVC</sequence>
<dbReference type="PANTHER" id="PTHR30486:SF6">
    <property type="entry name" value="TYPE IV PILUS RETRACTATION ATPASE PILT"/>
    <property type="match status" value="1"/>
</dbReference>
<dbReference type="PANTHER" id="PTHR30486">
    <property type="entry name" value="TWITCHING MOTILITY PROTEIN PILT"/>
    <property type="match status" value="1"/>
</dbReference>
<proteinExistence type="inferred from homology"/>
<comment type="similarity">
    <text evidence="1">Belongs to the GSP E family.</text>
</comment>
<protein>
    <submittedName>
        <fullName evidence="3">ATPase, T2SS/T4P/T4SS family</fullName>
    </submittedName>
</protein>
<accession>A0ABY7BLN7</accession>
<reference evidence="3" key="1">
    <citation type="submission" date="2022-12" db="EMBL/GenBank/DDBJ databases">
        <authorList>
            <person name="Bing R.G."/>
            <person name="Willard D.J."/>
            <person name="Manesh M.J.H."/>
            <person name="Laemthong T."/>
            <person name="Crosby J.R."/>
            <person name="Kelly R.M."/>
        </authorList>
    </citation>
    <scope>NUCLEOTIDE SEQUENCE</scope>
    <source>
        <strain evidence="3">DSM 8990</strain>
    </source>
</reference>
<dbReference type="InterPro" id="IPR050921">
    <property type="entry name" value="T4SS_GSP_E_ATPase"/>
</dbReference>
<dbReference type="Gene3D" id="3.30.450.380">
    <property type="match status" value="1"/>
</dbReference>
<evidence type="ECO:0000313" key="4">
    <source>
        <dbReference type="Proteomes" id="UP001164909"/>
    </source>
</evidence>
<evidence type="ECO:0000313" key="3">
    <source>
        <dbReference type="EMBL" id="WAM33313.1"/>
    </source>
</evidence>
<dbReference type="Pfam" id="PF00437">
    <property type="entry name" value="T2SSE"/>
    <property type="match status" value="1"/>
</dbReference>
<gene>
    <name evidence="3" type="ORF">OTK00_001808</name>
</gene>
<organism evidence="3 4">
    <name type="scientific">Caldicellulosiruptor morganii</name>
    <dbReference type="NCBI Taxonomy" id="1387555"/>
    <lineage>
        <taxon>Bacteria</taxon>
        <taxon>Bacillati</taxon>
        <taxon>Bacillota</taxon>
        <taxon>Bacillota incertae sedis</taxon>
        <taxon>Caldicellulosiruptorales</taxon>
        <taxon>Caldicellulosiruptoraceae</taxon>
        <taxon>Caldicellulosiruptor</taxon>
    </lineage>
</organism>
<dbReference type="Gene3D" id="3.40.50.300">
    <property type="entry name" value="P-loop containing nucleotide triphosphate hydrolases"/>
    <property type="match status" value="1"/>
</dbReference>
<dbReference type="RefSeq" id="WP_045169952.1">
    <property type="nucleotide sequence ID" value="NZ_CP113865.1"/>
</dbReference>
<dbReference type="Proteomes" id="UP001164909">
    <property type="component" value="Chromosome"/>
</dbReference>
<evidence type="ECO:0000259" key="2">
    <source>
        <dbReference type="Pfam" id="PF00437"/>
    </source>
</evidence>
<dbReference type="EMBL" id="CP113865">
    <property type="protein sequence ID" value="WAM33313.1"/>
    <property type="molecule type" value="Genomic_DNA"/>
</dbReference>
<keyword evidence="4" id="KW-1185">Reference proteome</keyword>
<dbReference type="SUPFAM" id="SSF52540">
    <property type="entry name" value="P-loop containing nucleoside triphosphate hydrolases"/>
    <property type="match status" value="1"/>
</dbReference>
<dbReference type="CDD" id="cd01130">
    <property type="entry name" value="VirB11-like_ATPase"/>
    <property type="match status" value="1"/>
</dbReference>
<evidence type="ECO:0000256" key="1">
    <source>
        <dbReference type="ARBA" id="ARBA00006611"/>
    </source>
</evidence>
<feature type="domain" description="Bacterial type II secretion system protein E" evidence="2">
    <location>
        <begin position="87"/>
        <end position="336"/>
    </location>
</feature>